<feature type="domain" description="CorA-like transporter" evidence="2">
    <location>
        <begin position="72"/>
        <end position="252"/>
    </location>
</feature>
<dbReference type="Proteomes" id="UP001396898">
    <property type="component" value="Unassembled WGS sequence"/>
</dbReference>
<evidence type="ECO:0000313" key="4">
    <source>
        <dbReference type="Proteomes" id="UP001396898"/>
    </source>
</evidence>
<feature type="transmembrane region" description="Helical" evidence="1">
    <location>
        <begin position="484"/>
        <end position="509"/>
    </location>
</feature>
<dbReference type="Gene3D" id="1.20.58.340">
    <property type="entry name" value="Magnesium transport protein CorA, transmembrane region"/>
    <property type="match status" value="1"/>
</dbReference>
<dbReference type="Pfam" id="PF26616">
    <property type="entry name" value="CorA-like"/>
    <property type="match status" value="1"/>
</dbReference>
<keyword evidence="1" id="KW-1133">Transmembrane helix</keyword>
<reference evidence="3 4" key="1">
    <citation type="submission" date="2023-01" db="EMBL/GenBank/DDBJ databases">
        <title>Analysis of 21 Apiospora genomes using comparative genomics revels a genus with tremendous synthesis potential of carbohydrate active enzymes and secondary metabolites.</title>
        <authorList>
            <person name="Sorensen T."/>
        </authorList>
    </citation>
    <scope>NUCLEOTIDE SEQUENCE [LARGE SCALE GENOMIC DNA]</scope>
    <source>
        <strain evidence="3 4">CBS 20057</strain>
    </source>
</reference>
<sequence length="521" mass="58338">MSLSDSHPSNATMRPPIEEIGCLFQNGRTRLGILTTGIPDQDCGGQTSHLEAPILFVSNDYLVHRVEASSVDSVLTGAQTAKDSQQAYYFLHKSFSWGPFDITLDLLNTLLNTESVFLGYNTLIKAFSRRSKDSKTAQLVFQTEITYEPQDPSSLSCYELCYNVQHVEKNNRGRGNPWSVRQMGVYSKIVPGTNRHRWIFIDFAKAAQTLMEKTQPESAYRRGLSSTEALNLHVSFLHSLTLNWSEYLEYLSCDLDILVSANIQEAETCTCVPKSNLPPQDEKAANSNADESCDIDYSVKFEDCQNLHKLITKLRTVHRALQCCQDLGKALRASWQSIDQKEYNAAWVRDLDHSRLLVYGTTIASHTKSVKSILERANRVSELLLKIIEIRIADKAYKTSRVIERSAVALEASNAENNQTNKSLAEMQQESHKDSITLKALTIIATVYLPASLCATVFSSNLVQSLENSKANYEGTHFVLATDFWVFAVLTLGMMVATVTLFLAVQAALKRPFAHRLSLRA</sequence>
<feature type="transmembrane region" description="Helical" evidence="1">
    <location>
        <begin position="440"/>
        <end position="464"/>
    </location>
</feature>
<comment type="caution">
    <text evidence="3">The sequence shown here is derived from an EMBL/GenBank/DDBJ whole genome shotgun (WGS) entry which is preliminary data.</text>
</comment>
<proteinExistence type="predicted"/>
<organism evidence="3 4">
    <name type="scientific">Apiospora marii</name>
    <dbReference type="NCBI Taxonomy" id="335849"/>
    <lineage>
        <taxon>Eukaryota</taxon>
        <taxon>Fungi</taxon>
        <taxon>Dikarya</taxon>
        <taxon>Ascomycota</taxon>
        <taxon>Pezizomycotina</taxon>
        <taxon>Sordariomycetes</taxon>
        <taxon>Xylariomycetidae</taxon>
        <taxon>Amphisphaeriales</taxon>
        <taxon>Apiosporaceae</taxon>
        <taxon>Apiospora</taxon>
    </lineage>
</organism>
<evidence type="ECO:0000259" key="2">
    <source>
        <dbReference type="Pfam" id="PF26616"/>
    </source>
</evidence>
<protein>
    <recommendedName>
        <fullName evidence="2">CorA-like transporter domain-containing protein</fullName>
    </recommendedName>
</protein>
<name>A0ABR1R8H8_9PEZI</name>
<evidence type="ECO:0000313" key="3">
    <source>
        <dbReference type="EMBL" id="KAK8002094.1"/>
    </source>
</evidence>
<keyword evidence="1" id="KW-0812">Transmembrane</keyword>
<dbReference type="EMBL" id="JAQQWI010000018">
    <property type="protein sequence ID" value="KAK8002094.1"/>
    <property type="molecule type" value="Genomic_DNA"/>
</dbReference>
<evidence type="ECO:0000256" key="1">
    <source>
        <dbReference type="SAM" id="Phobius"/>
    </source>
</evidence>
<dbReference type="InterPro" id="IPR058257">
    <property type="entry name" value="CorA-like_dom"/>
</dbReference>
<keyword evidence="1" id="KW-0472">Membrane</keyword>
<accession>A0ABR1R8H8</accession>
<keyword evidence="4" id="KW-1185">Reference proteome</keyword>
<gene>
    <name evidence="3" type="ORF">PG991_014316</name>
</gene>